<dbReference type="GO" id="GO:0032483">
    <property type="term" value="P:regulation of Rab protein signal transduction"/>
    <property type="evidence" value="ECO:0007669"/>
    <property type="project" value="TreeGrafter"/>
</dbReference>
<sequence length="2161" mass="240228">MGLDEFCILNTRKIAEYFVVCGLPDSPNPFNSSDVITHAEEIIIPDVSVDFTMFQEPIVDIKIVSVRDNEEIPYGYHPIKRTHSGRFKANIKGRIGDEVYLCYRRGRDKPPITDLAMFTDSPSNRLLEDAKKITKTCGGKSANFRSSLIHPVYLSYRRAPKESGIDRLAVTDMCIIIPSKHETCPPAFNQVADSLNSNPLVNQMYLCFRKSLIKQYIIAYDPEVLFWYRVREPGVELEMTDREGLETSSQENTVPNNRLTHDSLDPDIRQVANFCLPWGAALESWSVEQEPPEPNFFTFVLTNESYQRLYGVAFTFYEPYDVSQLDMDKCYRLGVDPELLVSRKSQSSVLDEADAEEEARFREIQKHFFPARIGDRVVGVTKTMCLLSRWSFPVAFTNFLAFLYSRWQPAAKDDPIPFERYLSYFLCEVPFPSQSMPHVMVELCAAPILLNFPDDNDAVSKCEPFFFLLDCLGVDLTIQLLVQMLTEQKILLTSVRPFLLTQIGEALTSMIFPLRWTVVYIPFIYIGCIHVIQSPSPYLIGVDSRFFDFFRLPPGGGVTYVDLDTRNFKLPEPGCSGQPVLDAKSLPKKPLKQLKAALSKLFARIITLRPSRSRQTTNVLFRCMFSQAGSQLANNELTVLERRQQWLREFAEMATIGLQIKNTFMHFMAQLLKCYQRFLIPVRQAERDVLFNASGFLKEIAEKHSRPFYVTLFETQQWANFVRDRSYVSARDEELSRFDSYMVRLFGDSADESPVGSQSLSDSPNSSLRGFGDRGSEGCTQPGSANSAETVEEPRILKMLSSGSISNEAVHVVGPPKWPILRADPQLSVELSKRQNSDTDVRSSSVKLNEKLLDLFVSHAYLEHAPATIGFGALDATDSSTYLWRCQYASSRSDSSQNLSDNARHLGNAKLELFGPVNDPLLVSLMTSDTPSPFISRSSLSMALSLTGLPTRYPLPVGGSVILRRSPLELHQTAEFVKRASVEGGLVWAHHLISSMYTLWFMLLPSYLASVYAATTEQRPPADQECRLAVLNETLSNAVLLAGRLQDDGVLCHDQVMMRIILALVYQHRPSDINLTTLLDSPLWNSSSMGLVNLIFKTFEKERQDKERLELKRLNHSVAHTHRRSASLTYEPVETLASQEMQTNSDRFDAESNKYNEATTRRDTRVEDPNLLLIHRRSSSSTAASLVPSAINSVAQSKSETDSGLVMGNPGDEDSTLDDESSGGQPVLSTVVQIKDKSLSDSLEKQIEQMKLTGKRAPLASVTELDLGYSTLNRSGAAEVSSTMSSTLRATDLTPIPGFSESMTFATVENTEILQCAGRQSLEAVQKPPLDMVQEAADSVIWPGRNNIHSNHHDAPLLYADKIKSEHEDDDSDSRSDDDSSTNTPSHPRLTVSQGSQSNNPSEYIPTSSPQSRASRIRLQKNRDSYSGSSLTIDTDTDALGNEMHRNQKPRGSLDYLNDAISKFGKSTSDLLSRFNIPMRSWLGTGAPNTPISDYRPWIERRATAADLAAPGSARTARRTLIQGTSDGNQIGEDDQVGWGSGDEPQQTVSSPDFWNPRRNDADADSDRSAPSQRTSDLSAYTNYCMTVADSMANGNAHQRSFPATLATLKRGTALNSTGHPSKLSPSPFPARVPVRSSSMEPSLPTGLPQPNQATMLPAAVSGNITRMCNEQFREDPMKGASNSDLSNTSAIPVASDCSPSPISGRFSNPPPVQFPVCRLNVIMTTCNTCPTCKRFVHDEEIMASWSSDENEYSIPCPFCDGTFVPLITVRILGDVYTPNLDSPVPESGGEVISLVASGSTQMRRRGSLCSTNGSGARRRHSPFTSRGLMEFTQHYLSPLVLRKSLETVILHEGDESLRHQSPGQCFLYKHEELTWSLVWYTQRIGLLTNLLDALPSWLLDQQIKAQKRVATVGGATVGGTRRTESGTVIPNALLQVKLSPDLPVMLSLRWNSYQMARSKPNTPLYKQFLFIKDECKSSWSLVPGGLETNPVVPAGTLGLSTTSDCPVDATIAQMLNAIRNGHIQQALDTLIAFRACILDGKPISRIIHHGLSVTDGSVVPGLTVSHGKSKPSSSGCRTRCTDSHKGAWCLQGSLYRELLFFTITVFQPVPVNFLAFDYQFNAAFFSYRANDCPYLHDSDRAPCLVACTCRQMLRPLTLIP</sequence>
<dbReference type="PROSITE" id="PS51498">
    <property type="entry name" value="MABP"/>
    <property type="match status" value="1"/>
</dbReference>
<dbReference type="SMART" id="SM00799">
    <property type="entry name" value="DENN"/>
    <property type="match status" value="1"/>
</dbReference>
<dbReference type="InterPro" id="IPR005112">
    <property type="entry name" value="dDENN_dom"/>
</dbReference>
<dbReference type="Pfam" id="PF03456">
    <property type="entry name" value="uDENN"/>
    <property type="match status" value="1"/>
</dbReference>
<feature type="compositionally biased region" description="Basic and acidic residues" evidence="2">
    <location>
        <begin position="1366"/>
        <end position="1378"/>
    </location>
</feature>
<dbReference type="PROSITE" id="PS50211">
    <property type="entry name" value="DENN"/>
    <property type="match status" value="1"/>
</dbReference>
<organism evidence="5 6">
    <name type="scientific">Fasciola hepatica</name>
    <name type="common">Liver fluke</name>
    <dbReference type="NCBI Taxonomy" id="6192"/>
    <lineage>
        <taxon>Eukaryota</taxon>
        <taxon>Metazoa</taxon>
        <taxon>Spiralia</taxon>
        <taxon>Lophotrochozoa</taxon>
        <taxon>Platyhelminthes</taxon>
        <taxon>Trematoda</taxon>
        <taxon>Digenea</taxon>
        <taxon>Plagiorchiida</taxon>
        <taxon>Echinostomata</taxon>
        <taxon>Echinostomatoidea</taxon>
        <taxon>Fasciolidae</taxon>
        <taxon>Fasciola</taxon>
    </lineage>
</organism>
<dbReference type="PANTHER" id="PTHR12296">
    <property type="entry name" value="DENN DOMAIN-CONTAINING PROTEIN 4"/>
    <property type="match status" value="1"/>
</dbReference>
<dbReference type="InterPro" id="IPR043153">
    <property type="entry name" value="DENN_C"/>
</dbReference>
<feature type="region of interest" description="Disordered" evidence="2">
    <location>
        <begin position="1614"/>
        <end position="1652"/>
    </location>
</feature>
<reference evidence="5" key="1">
    <citation type="submission" date="2019-03" db="EMBL/GenBank/DDBJ databases">
        <title>Improved annotation for the trematode Fasciola hepatica.</title>
        <authorList>
            <person name="Choi Y.-J."/>
            <person name="Martin J."/>
            <person name="Mitreva M."/>
        </authorList>
    </citation>
    <scope>NUCLEOTIDE SEQUENCE [LARGE SCALE GENOMIC DNA]</scope>
</reference>
<evidence type="ECO:0000256" key="1">
    <source>
        <dbReference type="ARBA" id="ARBA00022658"/>
    </source>
</evidence>
<feature type="compositionally biased region" description="Polar residues" evidence="2">
    <location>
        <begin position="246"/>
        <end position="258"/>
    </location>
</feature>
<feature type="region of interest" description="Disordered" evidence="2">
    <location>
        <begin position="241"/>
        <end position="262"/>
    </location>
</feature>
<evidence type="ECO:0000313" key="6">
    <source>
        <dbReference type="Proteomes" id="UP000230066"/>
    </source>
</evidence>
<evidence type="ECO:0008006" key="7">
    <source>
        <dbReference type="Google" id="ProtNLM"/>
    </source>
</evidence>
<evidence type="ECO:0000256" key="2">
    <source>
        <dbReference type="SAM" id="MobiDB-lite"/>
    </source>
</evidence>
<dbReference type="InterPro" id="IPR051696">
    <property type="entry name" value="DENN_Domain_GEFs"/>
</dbReference>
<dbReference type="Gene3D" id="2.100.10.50">
    <property type="match status" value="1"/>
</dbReference>
<dbReference type="Pfam" id="PF02141">
    <property type="entry name" value="DENN"/>
    <property type="match status" value="1"/>
</dbReference>
<dbReference type="InterPro" id="IPR037516">
    <property type="entry name" value="Tripartite_DENN"/>
</dbReference>
<proteinExistence type="predicted"/>
<keyword evidence="6" id="KW-1185">Reference proteome</keyword>
<dbReference type="PANTHER" id="PTHR12296:SF30">
    <property type="entry name" value="DENN DOMAIN-CONTAINING PROTEIN CRAG"/>
    <property type="match status" value="1"/>
</dbReference>
<dbReference type="InterPro" id="IPR023341">
    <property type="entry name" value="MABP"/>
</dbReference>
<keyword evidence="1" id="KW-0344">Guanine-nucleotide releasing factor</keyword>
<feature type="compositionally biased region" description="Acidic residues" evidence="2">
    <location>
        <begin position="1211"/>
        <end position="1221"/>
    </location>
</feature>
<feature type="compositionally biased region" description="Polar residues" evidence="2">
    <location>
        <begin position="1544"/>
        <end position="1553"/>
    </location>
</feature>
<dbReference type="Gene3D" id="3.30.450.200">
    <property type="match status" value="1"/>
</dbReference>
<dbReference type="InterPro" id="IPR001194">
    <property type="entry name" value="cDENN_dom"/>
</dbReference>
<name>A0A4E0RJU1_FASHE</name>
<feature type="compositionally biased region" description="Polar residues" evidence="2">
    <location>
        <begin position="1382"/>
        <end position="1414"/>
    </location>
</feature>
<accession>A0A4E0RJU1</accession>
<dbReference type="SMART" id="SM00801">
    <property type="entry name" value="dDENN"/>
    <property type="match status" value="1"/>
</dbReference>
<gene>
    <name evidence="5" type="ORF">D915_002338</name>
</gene>
<dbReference type="EMBL" id="JXXN02000624">
    <property type="protein sequence ID" value="THD26801.1"/>
    <property type="molecule type" value="Genomic_DNA"/>
</dbReference>
<feature type="compositionally biased region" description="Low complexity" evidence="2">
    <location>
        <begin position="757"/>
        <end position="767"/>
    </location>
</feature>
<dbReference type="Gene3D" id="3.40.50.11500">
    <property type="match status" value="1"/>
</dbReference>
<feature type="domain" description="UDENN" evidence="3">
    <location>
        <begin position="204"/>
        <end position="733"/>
    </location>
</feature>
<feature type="compositionally biased region" description="Polar residues" evidence="2">
    <location>
        <begin position="1425"/>
        <end position="1434"/>
    </location>
</feature>
<dbReference type="Proteomes" id="UP000230066">
    <property type="component" value="Unassembled WGS sequence"/>
</dbReference>
<evidence type="ECO:0000313" key="5">
    <source>
        <dbReference type="EMBL" id="THD26801.1"/>
    </source>
</evidence>
<dbReference type="InterPro" id="IPR005113">
    <property type="entry name" value="uDENN_dom"/>
</dbReference>
<feature type="region of interest" description="Disordered" evidence="2">
    <location>
        <begin position="1366"/>
        <end position="1450"/>
    </location>
</feature>
<evidence type="ECO:0000259" key="4">
    <source>
        <dbReference type="PROSITE" id="PS51498"/>
    </source>
</evidence>
<dbReference type="GO" id="GO:0031410">
    <property type="term" value="C:cytoplasmic vesicle"/>
    <property type="evidence" value="ECO:0007669"/>
    <property type="project" value="TreeGrafter"/>
</dbReference>
<protein>
    <recommendedName>
        <fullName evidence="7">C-myc promoter-binding protein</fullName>
    </recommendedName>
</protein>
<comment type="caution">
    <text evidence="5">The sequence shown here is derived from an EMBL/GenBank/DDBJ whole genome shotgun (WGS) entry which is preliminary data.</text>
</comment>
<feature type="region of interest" description="Disordered" evidence="2">
    <location>
        <begin position="1521"/>
        <end position="1576"/>
    </location>
</feature>
<dbReference type="SMART" id="SM00800">
    <property type="entry name" value="uDENN"/>
    <property type="match status" value="1"/>
</dbReference>
<feature type="domain" description="MABP" evidence="4">
    <location>
        <begin position="55"/>
        <end position="212"/>
    </location>
</feature>
<feature type="compositionally biased region" description="Basic and acidic residues" evidence="2">
    <location>
        <begin position="1556"/>
        <end position="1568"/>
    </location>
</feature>
<feature type="region of interest" description="Disordered" evidence="2">
    <location>
        <begin position="1194"/>
        <end position="1226"/>
    </location>
</feature>
<evidence type="ECO:0000259" key="3">
    <source>
        <dbReference type="PROSITE" id="PS50211"/>
    </source>
</evidence>
<feature type="region of interest" description="Disordered" evidence="2">
    <location>
        <begin position="751"/>
        <end position="792"/>
    </location>
</feature>
<dbReference type="GO" id="GO:0005085">
    <property type="term" value="F:guanyl-nucleotide exchange factor activity"/>
    <property type="evidence" value="ECO:0007669"/>
    <property type="project" value="UniProtKB-KW"/>
</dbReference>
<feature type="compositionally biased region" description="Polar residues" evidence="2">
    <location>
        <begin position="778"/>
        <end position="789"/>
    </location>
</feature>